<proteinExistence type="predicted"/>
<dbReference type="Proteomes" id="UP000447434">
    <property type="component" value="Chromosome 12"/>
</dbReference>
<evidence type="ECO:0000313" key="2">
    <source>
        <dbReference type="Proteomes" id="UP000447434"/>
    </source>
</evidence>
<organism evidence="1 2">
    <name type="scientific">Lupinus albus</name>
    <name type="common">White lupine</name>
    <name type="synonym">Lupinus termis</name>
    <dbReference type="NCBI Taxonomy" id="3870"/>
    <lineage>
        <taxon>Eukaryota</taxon>
        <taxon>Viridiplantae</taxon>
        <taxon>Streptophyta</taxon>
        <taxon>Embryophyta</taxon>
        <taxon>Tracheophyta</taxon>
        <taxon>Spermatophyta</taxon>
        <taxon>Magnoliopsida</taxon>
        <taxon>eudicotyledons</taxon>
        <taxon>Gunneridae</taxon>
        <taxon>Pentapetalae</taxon>
        <taxon>rosids</taxon>
        <taxon>fabids</taxon>
        <taxon>Fabales</taxon>
        <taxon>Fabaceae</taxon>
        <taxon>Papilionoideae</taxon>
        <taxon>50 kb inversion clade</taxon>
        <taxon>genistoids sensu lato</taxon>
        <taxon>core genistoids</taxon>
        <taxon>Genisteae</taxon>
        <taxon>Lupinus</taxon>
    </lineage>
</organism>
<reference evidence="2" key="1">
    <citation type="journal article" date="2020" name="Nat. Commun.">
        <title>Genome sequence of the cluster root forming white lupin.</title>
        <authorList>
            <person name="Hufnagel B."/>
            <person name="Marques A."/>
            <person name="Soriano A."/>
            <person name="Marques L."/>
            <person name="Divol F."/>
            <person name="Doumas P."/>
            <person name="Sallet E."/>
            <person name="Mancinotti D."/>
            <person name="Carrere S."/>
            <person name="Marande W."/>
            <person name="Arribat S."/>
            <person name="Keller J."/>
            <person name="Huneau C."/>
            <person name="Blein T."/>
            <person name="Aime D."/>
            <person name="Laguerre M."/>
            <person name="Taylor J."/>
            <person name="Schubert V."/>
            <person name="Nelson M."/>
            <person name="Geu-Flores F."/>
            <person name="Crespi M."/>
            <person name="Gallardo-Guerrero K."/>
            <person name="Delaux P.-M."/>
            <person name="Salse J."/>
            <person name="Berges H."/>
            <person name="Guyot R."/>
            <person name="Gouzy J."/>
            <person name="Peret B."/>
        </authorList>
    </citation>
    <scope>NUCLEOTIDE SEQUENCE [LARGE SCALE GENOMIC DNA]</scope>
    <source>
        <strain evidence="2">cv. Amiga</strain>
    </source>
</reference>
<name>A0A6A4PNL6_LUPAL</name>
<gene>
    <name evidence="1" type="ORF">Lalb_Chr12g0206971</name>
</gene>
<accession>A0A6A4PNL6</accession>
<evidence type="ECO:0000313" key="1">
    <source>
        <dbReference type="EMBL" id="KAE9603113.1"/>
    </source>
</evidence>
<dbReference type="EMBL" id="WOCE01000012">
    <property type="protein sequence ID" value="KAE9603113.1"/>
    <property type="molecule type" value="Genomic_DNA"/>
</dbReference>
<sequence>MRVILPHIMLHFPCSVSFVYLTPYYLHQGNLFASQPFDTSIQNPRWHGSKSQVVFQFYLILLNHMRRVPHVFPQLRHMKHIVKIRQQWR</sequence>
<comment type="caution">
    <text evidence="1">The sequence shown here is derived from an EMBL/GenBank/DDBJ whole genome shotgun (WGS) entry which is preliminary data.</text>
</comment>
<protein>
    <submittedName>
        <fullName evidence="1">Uncharacterized protein</fullName>
    </submittedName>
</protein>
<keyword evidence="2" id="KW-1185">Reference proteome</keyword>
<dbReference type="AlphaFoldDB" id="A0A6A4PNL6"/>